<feature type="domain" description="Putative adhesin Stv" evidence="1">
    <location>
        <begin position="5"/>
        <end position="149"/>
    </location>
</feature>
<dbReference type="Pfam" id="PF21527">
    <property type="entry name" value="Stv"/>
    <property type="match status" value="1"/>
</dbReference>
<evidence type="ECO:0000259" key="1">
    <source>
        <dbReference type="Pfam" id="PF21527"/>
    </source>
</evidence>
<sequence length="194" mass="21765">MANVVLLFGHGSFNPLESPSKATIPTGCRLLLFARHGEEINGERMTHITYWIDHFAPEAKAEQSDLLAHSAFMKQMKEDNHLRRVKNGGEQVHNYRLFPPAGLYHDVSGEKSETGVKLVMVEDENGVPLQSLLAKYGKPGRLVMWVACRAMTDKTKRRVDGYNLSSTITHVTQGDDLVPIYRRENEPNGYSPSS</sequence>
<dbReference type="EMBL" id="BAABLD010000017">
    <property type="protein sequence ID" value="GAA5172290.1"/>
    <property type="molecule type" value="Genomic_DNA"/>
</dbReference>
<organism evidence="2 3">
    <name type="scientific">Viridibacterium curvum</name>
    <dbReference type="NCBI Taxonomy" id="1101404"/>
    <lineage>
        <taxon>Bacteria</taxon>
        <taxon>Pseudomonadati</taxon>
        <taxon>Pseudomonadota</taxon>
        <taxon>Betaproteobacteria</taxon>
        <taxon>Rhodocyclales</taxon>
        <taxon>Rhodocyclaceae</taxon>
        <taxon>Viridibacterium</taxon>
    </lineage>
</organism>
<proteinExistence type="predicted"/>
<gene>
    <name evidence="2" type="ORF">GCM10025770_38210</name>
</gene>
<evidence type="ECO:0000313" key="2">
    <source>
        <dbReference type="EMBL" id="GAA5172290.1"/>
    </source>
</evidence>
<name>A0ABP9R694_9RHOO</name>
<dbReference type="Proteomes" id="UP001500547">
    <property type="component" value="Unassembled WGS sequence"/>
</dbReference>
<reference evidence="3" key="1">
    <citation type="journal article" date="2019" name="Int. J. Syst. Evol. Microbiol.">
        <title>The Global Catalogue of Microorganisms (GCM) 10K type strain sequencing project: providing services to taxonomists for standard genome sequencing and annotation.</title>
        <authorList>
            <consortium name="The Broad Institute Genomics Platform"/>
            <consortium name="The Broad Institute Genome Sequencing Center for Infectious Disease"/>
            <person name="Wu L."/>
            <person name="Ma J."/>
        </authorList>
    </citation>
    <scope>NUCLEOTIDE SEQUENCE [LARGE SCALE GENOMIC DNA]</scope>
    <source>
        <strain evidence="3">JCM 18715</strain>
    </source>
</reference>
<dbReference type="RefSeq" id="WP_345534709.1">
    <property type="nucleotide sequence ID" value="NZ_BAABLD010000017.1"/>
</dbReference>
<dbReference type="InterPro" id="IPR049002">
    <property type="entry name" value="Stv"/>
</dbReference>
<keyword evidence="3" id="KW-1185">Reference proteome</keyword>
<evidence type="ECO:0000313" key="3">
    <source>
        <dbReference type="Proteomes" id="UP001500547"/>
    </source>
</evidence>
<comment type="caution">
    <text evidence="2">The sequence shown here is derived from an EMBL/GenBank/DDBJ whole genome shotgun (WGS) entry which is preliminary data.</text>
</comment>
<protein>
    <recommendedName>
        <fullName evidence="1">Putative adhesin Stv domain-containing protein</fullName>
    </recommendedName>
</protein>
<accession>A0ABP9R694</accession>